<keyword evidence="2" id="KW-0812">Transmembrane</keyword>
<protein>
    <recommendedName>
        <fullName evidence="3">LytR/CpsA/Psr regulator C-terminal domain-containing protein</fullName>
    </recommendedName>
</protein>
<name>A0A364VC04_9CORY</name>
<feature type="compositionally biased region" description="Low complexity" evidence="1">
    <location>
        <begin position="16"/>
        <end position="32"/>
    </location>
</feature>
<keyword evidence="2" id="KW-1133">Transmembrane helix</keyword>
<dbReference type="AlphaFoldDB" id="A0A364VC04"/>
<keyword evidence="2" id="KW-0472">Membrane</keyword>
<dbReference type="Proteomes" id="UP000251047">
    <property type="component" value="Unassembled WGS sequence"/>
</dbReference>
<evidence type="ECO:0000313" key="4">
    <source>
        <dbReference type="EMBL" id="RAV34182.1"/>
    </source>
</evidence>
<evidence type="ECO:0000256" key="1">
    <source>
        <dbReference type="SAM" id="MobiDB-lite"/>
    </source>
</evidence>
<gene>
    <name evidence="4" type="ORF">CWC39_04560</name>
</gene>
<dbReference type="Pfam" id="PF13399">
    <property type="entry name" value="LytR_C"/>
    <property type="match status" value="1"/>
</dbReference>
<dbReference type="OrthoDB" id="4411287at2"/>
<dbReference type="RefSeq" id="WP_112769330.1">
    <property type="nucleotide sequence ID" value="NZ_CP063191.1"/>
</dbReference>
<comment type="caution">
    <text evidence="4">The sequence shown here is derived from an EMBL/GenBank/DDBJ whole genome shotgun (WGS) entry which is preliminary data.</text>
</comment>
<reference evidence="4 5" key="1">
    <citation type="journal article" date="2018" name="Syst. Appl. Microbiol.">
        <title>Corynebacterium heidelbergense sp. nov., isolated from the preen glands of Egyptian geese (Alopochen aegyptiacus).</title>
        <authorList>
            <person name="Braun M.S."/>
            <person name="Wang E."/>
            <person name="Zimmermann S."/>
            <person name="Wink M."/>
        </authorList>
    </citation>
    <scope>NUCLEOTIDE SEQUENCE [LARGE SCALE GENOMIC DNA]</scope>
    <source>
        <strain evidence="4 5">DSM 104638</strain>
    </source>
</reference>
<dbReference type="InterPro" id="IPR027381">
    <property type="entry name" value="LytR/CpsA/Psr_C"/>
</dbReference>
<feature type="domain" description="LytR/CpsA/Psr regulator C-terminal" evidence="3">
    <location>
        <begin position="135"/>
        <end position="234"/>
    </location>
</feature>
<evidence type="ECO:0000256" key="2">
    <source>
        <dbReference type="SAM" id="Phobius"/>
    </source>
</evidence>
<evidence type="ECO:0000313" key="5">
    <source>
        <dbReference type="Proteomes" id="UP000251047"/>
    </source>
</evidence>
<feature type="transmembrane region" description="Helical" evidence="2">
    <location>
        <begin position="38"/>
        <end position="58"/>
    </location>
</feature>
<evidence type="ECO:0000259" key="3">
    <source>
        <dbReference type="Pfam" id="PF13399"/>
    </source>
</evidence>
<organism evidence="4 5">
    <name type="scientific">Corynebacterium heidelbergense</name>
    <dbReference type="NCBI Taxonomy" id="2055947"/>
    <lineage>
        <taxon>Bacteria</taxon>
        <taxon>Bacillati</taxon>
        <taxon>Actinomycetota</taxon>
        <taxon>Actinomycetes</taxon>
        <taxon>Mycobacteriales</taxon>
        <taxon>Corynebacteriaceae</taxon>
        <taxon>Corynebacterium</taxon>
    </lineage>
</organism>
<proteinExistence type="predicted"/>
<sequence length="239" mass="24196">MTEPHRPRHALDEDPAFAVPAEAPETTEPSPGLPLRGLAMVLLAVGALLAAWGAFSFFGGSDGDQSTNAAQSAATSSARISTVPSAPPASSSAAAQPRGSQQPPAPSSEPPRDGGAAAGSGTGNQGAQVDRARTYVTVLNNSPVQGLAGDTAGKLRGRQWANTGVGNLPDTQYRFPRSVVLYPAGDANARAAAESVASDLGLPAEQRTPEIDRSLGGARMQQGPNPGAVVVVTTNDLGR</sequence>
<feature type="region of interest" description="Disordered" evidence="1">
    <location>
        <begin position="215"/>
        <end position="239"/>
    </location>
</feature>
<accession>A0A364VC04</accession>
<feature type="region of interest" description="Disordered" evidence="1">
    <location>
        <begin position="1"/>
        <end position="32"/>
    </location>
</feature>
<feature type="compositionally biased region" description="Low complexity" evidence="1">
    <location>
        <begin position="63"/>
        <end position="102"/>
    </location>
</feature>
<feature type="region of interest" description="Disordered" evidence="1">
    <location>
        <begin position="63"/>
        <end position="128"/>
    </location>
</feature>
<dbReference type="EMBL" id="PHQP01000025">
    <property type="protein sequence ID" value="RAV34182.1"/>
    <property type="molecule type" value="Genomic_DNA"/>
</dbReference>
<dbReference type="Gene3D" id="3.30.70.2390">
    <property type="match status" value="1"/>
</dbReference>